<feature type="transmembrane region" description="Helical" evidence="2">
    <location>
        <begin position="64"/>
        <end position="87"/>
    </location>
</feature>
<evidence type="ECO:0000256" key="2">
    <source>
        <dbReference type="SAM" id="Phobius"/>
    </source>
</evidence>
<keyword evidence="2" id="KW-0472">Membrane</keyword>
<keyword evidence="2" id="KW-0812">Transmembrane</keyword>
<keyword evidence="7" id="KW-1185">Reference proteome</keyword>
<sequence>MPEGIVVVAQACVFQARASELSPGSFPVSLDSILSWMARGCMETSERRFDMNHITGLWRGMRHVLTFCIHFAHGGLLMTGVLVLALLGYQWSAHGSEGLNPRHFLSLSAPLADEEPLAVDVLYHEQDLVKVPDAYSKVASAVGRRFRISPIVVNSLITAAKREGSMQNIDPLLILAVITVESSFNPYAESVVGAQGLMQIVPRYHPDKIASDLGAAALFDPAENIRVGALILREYLRTEGNLEAALQRYGGASGDPAMFYSGKVLQEFERLRRIAGLPLERTAARTDDGSDRAS</sequence>
<evidence type="ECO:0000313" key="4">
    <source>
        <dbReference type="EMBL" id="KAF7598275.1"/>
    </source>
</evidence>
<reference evidence="4 7" key="1">
    <citation type="submission" date="2016-08" db="EMBL/GenBank/DDBJ databases">
        <title>Candidatus Dactylopiibacterium carminicum genome sequence.</title>
        <authorList>
            <person name="Ramirez-Puebla S.T."/>
            <person name="Ormeno-Orrillo E."/>
            <person name="Vera-Ponce De Leon A."/>
            <person name="Luis L."/>
            <person name="Sanchez-Flores A."/>
            <person name="Monica R."/>
            <person name="Martinez-Romero E."/>
        </authorList>
    </citation>
    <scope>NUCLEOTIDE SEQUENCE [LARGE SCALE GENOMIC DNA]</scope>
    <source>
        <strain evidence="4">END1</strain>
    </source>
</reference>
<dbReference type="InterPro" id="IPR008258">
    <property type="entry name" value="Transglycosylase_SLT_dom_1"/>
</dbReference>
<dbReference type="SUPFAM" id="SSF53955">
    <property type="entry name" value="Lysozyme-like"/>
    <property type="match status" value="1"/>
</dbReference>
<evidence type="ECO:0000313" key="7">
    <source>
        <dbReference type="Proteomes" id="UP000623509"/>
    </source>
</evidence>
<dbReference type="EMBL" id="MDUX01000055">
    <property type="protein sequence ID" value="KAF7598275.1"/>
    <property type="molecule type" value="Genomic_DNA"/>
</dbReference>
<evidence type="ECO:0000313" key="5">
    <source>
        <dbReference type="EMBL" id="PAS91926.1"/>
    </source>
</evidence>
<proteinExistence type="inferred from homology"/>
<comment type="caution">
    <text evidence="5">The sequence shown here is derived from an EMBL/GenBank/DDBJ whole genome shotgun (WGS) entry which is preliminary data.</text>
</comment>
<name>A0A272EPD9_9RHOO</name>
<dbReference type="EMBL" id="NMRN01000054">
    <property type="protein sequence ID" value="PAS91926.1"/>
    <property type="molecule type" value="Genomic_DNA"/>
</dbReference>
<feature type="domain" description="Transglycosylase SLT" evidence="3">
    <location>
        <begin position="161"/>
        <end position="249"/>
    </location>
</feature>
<protein>
    <submittedName>
        <fullName evidence="4 5">Transglycosylase</fullName>
    </submittedName>
</protein>
<dbReference type="RefSeq" id="WP_095525489.1">
    <property type="nucleotide sequence ID" value="NZ_MDUX01000055.1"/>
</dbReference>
<dbReference type="OrthoDB" id="9815002at2"/>
<dbReference type="AlphaFoldDB" id="A0A272EPD9"/>
<organism evidence="5 6">
    <name type="scientific">Candidatus Dactylopiibacterium carminicum</name>
    <dbReference type="NCBI Taxonomy" id="857335"/>
    <lineage>
        <taxon>Bacteria</taxon>
        <taxon>Pseudomonadati</taxon>
        <taxon>Pseudomonadota</taxon>
        <taxon>Betaproteobacteria</taxon>
        <taxon>Rhodocyclales</taxon>
        <taxon>Rhodocyclaceae</taxon>
        <taxon>Candidatus Dactylopiibacterium</taxon>
    </lineage>
</organism>
<dbReference type="Proteomes" id="UP000623509">
    <property type="component" value="Unassembled WGS sequence"/>
</dbReference>
<dbReference type="Gene3D" id="1.10.530.10">
    <property type="match status" value="1"/>
</dbReference>
<dbReference type="Pfam" id="PF01464">
    <property type="entry name" value="SLT"/>
    <property type="match status" value="1"/>
</dbReference>
<reference evidence="5 6" key="2">
    <citation type="submission" date="2017-07" db="EMBL/GenBank/DDBJ databases">
        <title>Candidatus Dactylopiibacterium carminicum, a nitrogen-fixing symbiont of the cochineal insect Dactylopius coccus and Dactylopius opuntiae (Hemiptera: Coccoidea: Dactylopiidae).</title>
        <authorList>
            <person name="Vera A."/>
        </authorList>
    </citation>
    <scope>NUCLEOTIDE SEQUENCE [LARGE SCALE GENOMIC DNA]</scope>
    <source>
        <strain evidence="5 6">NFDCM</strain>
    </source>
</reference>
<dbReference type="Proteomes" id="UP000216107">
    <property type="component" value="Unassembled WGS sequence"/>
</dbReference>
<comment type="similarity">
    <text evidence="1">Belongs to the transglycosylase Slt family.</text>
</comment>
<evidence type="ECO:0000259" key="3">
    <source>
        <dbReference type="Pfam" id="PF01464"/>
    </source>
</evidence>
<evidence type="ECO:0000256" key="1">
    <source>
        <dbReference type="ARBA" id="ARBA00007734"/>
    </source>
</evidence>
<accession>A0A272EPD9</accession>
<evidence type="ECO:0000313" key="6">
    <source>
        <dbReference type="Proteomes" id="UP000216107"/>
    </source>
</evidence>
<dbReference type="InterPro" id="IPR023346">
    <property type="entry name" value="Lysozyme-like_dom_sf"/>
</dbReference>
<dbReference type="PANTHER" id="PTHR37423:SF2">
    <property type="entry name" value="MEMBRANE-BOUND LYTIC MUREIN TRANSGLYCOSYLASE C"/>
    <property type="match status" value="1"/>
</dbReference>
<dbReference type="PANTHER" id="PTHR37423">
    <property type="entry name" value="SOLUBLE LYTIC MUREIN TRANSGLYCOSYLASE-RELATED"/>
    <property type="match status" value="1"/>
</dbReference>
<gene>
    <name evidence="4" type="ORF">BGI27_14075</name>
    <name evidence="5" type="ORF">CGU29_13950</name>
</gene>
<keyword evidence="2" id="KW-1133">Transmembrane helix</keyword>